<dbReference type="GO" id="GO:0016491">
    <property type="term" value="F:oxidoreductase activity"/>
    <property type="evidence" value="ECO:0007669"/>
    <property type="project" value="UniProtKB-UniRule"/>
</dbReference>
<gene>
    <name evidence="7" type="ORF">GCM10007043_19430</name>
</gene>
<sequence length="262" mass="29337">MRPFEVNPMNETIRLLQNHRSIRRYAPRPIPEEMVEAIIRSAQAASTSSYVQAYTIIGVTDPAKKKALAELSGNAHVETCPLFLVFCADLRRLRVAAARHGVEAQVEGTEPFLVATVDAALAAQNAAVAAESLGLGICYIGGIRNRIAEVCQLLEIPRLVYPVFGMTVGFPADEPGKKPRLPLEAVFHRERYEPERDRHLDVYDETVRRYYTERTGGQRTHGWTAYIAGLLKEPRRTHMLDFLRRQGFLQDTLGAAGRGERP</sequence>
<feature type="domain" description="Nitroreductase" evidence="6">
    <location>
        <begin position="17"/>
        <end position="169"/>
    </location>
</feature>
<dbReference type="CDD" id="cd02146">
    <property type="entry name" value="NfsA-like"/>
    <property type="match status" value="1"/>
</dbReference>
<dbReference type="EMBL" id="BMOF01000047">
    <property type="protein sequence ID" value="GGK05504.1"/>
    <property type="molecule type" value="Genomic_DNA"/>
</dbReference>
<keyword evidence="4 5" id="KW-0560">Oxidoreductase</keyword>
<dbReference type="Gene3D" id="3.40.109.10">
    <property type="entry name" value="NADH Oxidase"/>
    <property type="match status" value="1"/>
</dbReference>
<dbReference type="PANTHER" id="PTHR43425">
    <property type="entry name" value="OXYGEN-INSENSITIVE NADPH NITROREDUCTASE"/>
    <property type="match status" value="1"/>
</dbReference>
<keyword evidence="3 5" id="KW-0288">FMN</keyword>
<evidence type="ECO:0000259" key="6">
    <source>
        <dbReference type="Pfam" id="PF00881"/>
    </source>
</evidence>
<comment type="similarity">
    <text evidence="1 5">Belongs to the flavin oxidoreductase frp family.</text>
</comment>
<reference evidence="7" key="2">
    <citation type="submission" date="2020-09" db="EMBL/GenBank/DDBJ databases">
        <authorList>
            <person name="Sun Q."/>
            <person name="Ohkuma M."/>
        </authorList>
    </citation>
    <scope>NUCLEOTIDE SEQUENCE</scope>
    <source>
        <strain evidence="7">JCM 14719</strain>
    </source>
</reference>
<dbReference type="InterPro" id="IPR029479">
    <property type="entry name" value="Nitroreductase"/>
</dbReference>
<dbReference type="InterPro" id="IPR000415">
    <property type="entry name" value="Nitroreductase-like"/>
</dbReference>
<evidence type="ECO:0000256" key="5">
    <source>
        <dbReference type="PIRNR" id="PIRNR005426"/>
    </source>
</evidence>
<protein>
    <submittedName>
        <fullName evidence="7">NADPH-dependent oxidoreductase</fullName>
    </submittedName>
</protein>
<evidence type="ECO:0000313" key="7">
    <source>
        <dbReference type="EMBL" id="GGK05504.1"/>
    </source>
</evidence>
<evidence type="ECO:0000313" key="8">
    <source>
        <dbReference type="Proteomes" id="UP000637720"/>
    </source>
</evidence>
<proteinExistence type="inferred from homology"/>
<evidence type="ECO:0000256" key="3">
    <source>
        <dbReference type="ARBA" id="ARBA00022643"/>
    </source>
</evidence>
<comment type="caution">
    <text evidence="7">The sequence shown here is derived from an EMBL/GenBank/DDBJ whole genome shotgun (WGS) entry which is preliminary data.</text>
</comment>
<keyword evidence="2 5" id="KW-0285">Flavoprotein</keyword>
<evidence type="ECO:0000256" key="4">
    <source>
        <dbReference type="ARBA" id="ARBA00023002"/>
    </source>
</evidence>
<dbReference type="PIRSF" id="PIRSF005426">
    <property type="entry name" value="Frp"/>
    <property type="match status" value="1"/>
</dbReference>
<evidence type="ECO:0000256" key="2">
    <source>
        <dbReference type="ARBA" id="ARBA00022630"/>
    </source>
</evidence>
<dbReference type="Proteomes" id="UP000637720">
    <property type="component" value="Unassembled WGS sequence"/>
</dbReference>
<dbReference type="AlphaFoldDB" id="A0A8J3BEU2"/>
<keyword evidence="8" id="KW-1185">Reference proteome</keyword>
<dbReference type="NCBIfam" id="NF008033">
    <property type="entry name" value="PRK10765.1"/>
    <property type="match status" value="1"/>
</dbReference>
<keyword evidence="5" id="KW-0521">NADP</keyword>
<dbReference type="PANTHER" id="PTHR43425:SF3">
    <property type="entry name" value="NADPH-DEPENDENT OXIDOREDUCTASE"/>
    <property type="match status" value="1"/>
</dbReference>
<dbReference type="InterPro" id="IPR016446">
    <property type="entry name" value="Flavin_OxRdtase_Frp"/>
</dbReference>
<evidence type="ECO:0000256" key="1">
    <source>
        <dbReference type="ARBA" id="ARBA00008366"/>
    </source>
</evidence>
<dbReference type="SUPFAM" id="SSF55469">
    <property type="entry name" value="FMN-dependent nitroreductase-like"/>
    <property type="match status" value="1"/>
</dbReference>
<dbReference type="Pfam" id="PF00881">
    <property type="entry name" value="Nitroreductase"/>
    <property type="match status" value="1"/>
</dbReference>
<accession>A0A8J3BEU2</accession>
<reference evidence="7" key="1">
    <citation type="journal article" date="2014" name="Int. J. Syst. Evol. Microbiol.">
        <title>Complete genome sequence of Corynebacterium casei LMG S-19264T (=DSM 44701T), isolated from a smear-ripened cheese.</title>
        <authorList>
            <consortium name="US DOE Joint Genome Institute (JGI-PGF)"/>
            <person name="Walter F."/>
            <person name="Albersmeier A."/>
            <person name="Kalinowski J."/>
            <person name="Ruckert C."/>
        </authorList>
    </citation>
    <scope>NUCLEOTIDE SEQUENCE</scope>
    <source>
        <strain evidence="7">JCM 14719</strain>
    </source>
</reference>
<name>A0A8J3BEU2_9BACI</name>
<organism evidence="7 8">
    <name type="scientific">Calditerricola satsumensis</name>
    <dbReference type="NCBI Taxonomy" id="373054"/>
    <lineage>
        <taxon>Bacteria</taxon>
        <taxon>Bacillati</taxon>
        <taxon>Bacillota</taxon>
        <taxon>Bacilli</taxon>
        <taxon>Bacillales</taxon>
        <taxon>Bacillaceae</taxon>
        <taxon>Calditerricola</taxon>
    </lineage>
</organism>